<sequence length="420" mass="47836">MASILSRLLLSLLVFFVKVQSQSIIKSLPGFPGDLPFKLETGYIGVREFDDVQLFYYFIESERSPKDDPLMLWLTGGPGCSSLSGLIYEIGPLNFNYKNSSGNRPTFLLNPYSWTKVANIIFLDQPVGAGFSYSTTQEGYYSGDLRSAAETYQFLRKGYLLGNPLTDVLYDLNSRVVFAHRKALISNEIYESAKNNCKGEYMHVDPENVDCGVDLQSVVKCIEKIFNAHILEPKCGTLNPTPNFLKWDRRILGDGGSEINPLALLESPGPWCRNYDYLYCYVWANDKTVQKALHIREGTKTEWIRCNESSSYAHDVIKSTDYHQNLTEKKLRALIYSGDHDMVVPYIGTMAWIETLNLSLSTDWEAWFVDGQVAGYTQQYEHDNYELTYATVKGAGHTAPEYKPKETLAMIYRWFAHYPL</sequence>
<proteinExistence type="predicted"/>
<organism evidence="1 2">
    <name type="scientific">Eucalyptus grandis</name>
    <name type="common">Flooded gum</name>
    <dbReference type="NCBI Taxonomy" id="71139"/>
    <lineage>
        <taxon>Eukaryota</taxon>
        <taxon>Viridiplantae</taxon>
        <taxon>Streptophyta</taxon>
        <taxon>Embryophyta</taxon>
        <taxon>Tracheophyta</taxon>
        <taxon>Spermatophyta</taxon>
        <taxon>Magnoliopsida</taxon>
        <taxon>eudicotyledons</taxon>
        <taxon>Gunneridae</taxon>
        <taxon>Pentapetalae</taxon>
        <taxon>rosids</taxon>
        <taxon>malvids</taxon>
        <taxon>Myrtales</taxon>
        <taxon>Myrtaceae</taxon>
        <taxon>Myrtoideae</taxon>
        <taxon>Eucalypteae</taxon>
        <taxon>Eucalyptus</taxon>
    </lineage>
</organism>
<comment type="caution">
    <text evidence="1">The sequence shown here is derived from an EMBL/GenBank/DDBJ whole genome shotgun (WGS) entry which is preliminary data.</text>
</comment>
<protein>
    <submittedName>
        <fullName evidence="1">Uncharacterized protein</fullName>
    </submittedName>
</protein>
<accession>A0ACC3JDE6</accession>
<reference evidence="1 2" key="1">
    <citation type="journal article" date="2014" name="Nature">
        <title>The genome of Eucalyptus grandis.</title>
        <authorList>
            <person name="Myburg A.A."/>
            <person name="Grattapaglia D."/>
            <person name="Tuskan G.A."/>
            <person name="Hellsten U."/>
            <person name="Hayes R.D."/>
            <person name="Grimwood J."/>
            <person name="Jenkins J."/>
            <person name="Lindquist E."/>
            <person name="Tice H."/>
            <person name="Bauer D."/>
            <person name="Goodstein D.M."/>
            <person name="Dubchak I."/>
            <person name="Poliakov A."/>
            <person name="Mizrachi E."/>
            <person name="Kullan A.R."/>
            <person name="Hussey S.G."/>
            <person name="Pinard D."/>
            <person name="van der Merwe K."/>
            <person name="Singh P."/>
            <person name="van Jaarsveld I."/>
            <person name="Silva-Junior O.B."/>
            <person name="Togawa R.C."/>
            <person name="Pappas M.R."/>
            <person name="Faria D.A."/>
            <person name="Sansaloni C.P."/>
            <person name="Petroli C.D."/>
            <person name="Yang X."/>
            <person name="Ranjan P."/>
            <person name="Tschaplinski T.J."/>
            <person name="Ye C.Y."/>
            <person name="Li T."/>
            <person name="Sterck L."/>
            <person name="Vanneste K."/>
            <person name="Murat F."/>
            <person name="Soler M."/>
            <person name="Clemente H.S."/>
            <person name="Saidi N."/>
            <person name="Cassan-Wang H."/>
            <person name="Dunand C."/>
            <person name="Hefer C.A."/>
            <person name="Bornberg-Bauer E."/>
            <person name="Kersting A.R."/>
            <person name="Vining K."/>
            <person name="Amarasinghe V."/>
            <person name="Ranik M."/>
            <person name="Naithani S."/>
            <person name="Elser J."/>
            <person name="Boyd A.E."/>
            <person name="Liston A."/>
            <person name="Spatafora J.W."/>
            <person name="Dharmwardhana P."/>
            <person name="Raja R."/>
            <person name="Sullivan C."/>
            <person name="Romanel E."/>
            <person name="Alves-Ferreira M."/>
            <person name="Kulheim C."/>
            <person name="Foley W."/>
            <person name="Carocha V."/>
            <person name="Paiva J."/>
            <person name="Kudrna D."/>
            <person name="Brommonschenkel S.H."/>
            <person name="Pasquali G."/>
            <person name="Byrne M."/>
            <person name="Rigault P."/>
            <person name="Tibbits J."/>
            <person name="Spokevicius A."/>
            <person name="Jones R.C."/>
            <person name="Steane D.A."/>
            <person name="Vaillancourt R.E."/>
            <person name="Potts B.M."/>
            <person name="Joubert F."/>
            <person name="Barry K."/>
            <person name="Pappas G.J."/>
            <person name="Strauss S.H."/>
            <person name="Jaiswal P."/>
            <person name="Grima-Pettenati J."/>
            <person name="Salse J."/>
            <person name="Van de Peer Y."/>
            <person name="Rokhsar D.S."/>
            <person name="Schmutz J."/>
        </authorList>
    </citation>
    <scope>NUCLEOTIDE SEQUENCE [LARGE SCALE GENOMIC DNA]</scope>
    <source>
        <strain evidence="2">cv. BRASUZ1</strain>
        <tissue evidence="1">Leaf extractions</tissue>
    </source>
</reference>
<evidence type="ECO:0000313" key="1">
    <source>
        <dbReference type="EMBL" id="KAK3412258.1"/>
    </source>
</evidence>
<evidence type="ECO:0000313" key="2">
    <source>
        <dbReference type="Proteomes" id="UP000030711"/>
    </source>
</evidence>
<gene>
    <name evidence="1" type="ORF">EUGRSUZ_I01043</name>
</gene>
<dbReference type="EMBL" id="CM064443">
    <property type="protein sequence ID" value="KAK3412258.1"/>
    <property type="molecule type" value="Genomic_DNA"/>
</dbReference>
<keyword evidence="2" id="KW-1185">Reference proteome</keyword>
<dbReference type="Proteomes" id="UP000030711">
    <property type="component" value="Chromosome 9"/>
</dbReference>
<name>A0ACC3JDE6_EUCGR</name>